<feature type="compositionally biased region" description="Low complexity" evidence="1">
    <location>
        <begin position="13"/>
        <end position="22"/>
    </location>
</feature>
<dbReference type="GO" id="GO:0003676">
    <property type="term" value="F:nucleic acid binding"/>
    <property type="evidence" value="ECO:0007669"/>
    <property type="project" value="InterPro"/>
</dbReference>
<name>A0A2J6PUD0_9HELO</name>
<accession>A0A2J6PUD0</accession>
<gene>
    <name evidence="2" type="ORF">NA56DRAFT_648370</name>
</gene>
<evidence type="ECO:0000313" key="2">
    <source>
        <dbReference type="EMBL" id="PMD17625.1"/>
    </source>
</evidence>
<dbReference type="Proteomes" id="UP000235672">
    <property type="component" value="Unassembled WGS sequence"/>
</dbReference>
<feature type="region of interest" description="Disordered" evidence="1">
    <location>
        <begin position="1"/>
        <end position="33"/>
    </location>
</feature>
<protein>
    <submittedName>
        <fullName evidence="2">Uncharacterized protein</fullName>
    </submittedName>
</protein>
<dbReference type="Gene3D" id="3.30.420.10">
    <property type="entry name" value="Ribonuclease H-like superfamily/Ribonuclease H"/>
    <property type="match status" value="1"/>
</dbReference>
<evidence type="ECO:0000256" key="1">
    <source>
        <dbReference type="SAM" id="MobiDB-lite"/>
    </source>
</evidence>
<organism evidence="2 3">
    <name type="scientific">Hyaloscypha hepaticicola</name>
    <dbReference type="NCBI Taxonomy" id="2082293"/>
    <lineage>
        <taxon>Eukaryota</taxon>
        <taxon>Fungi</taxon>
        <taxon>Dikarya</taxon>
        <taxon>Ascomycota</taxon>
        <taxon>Pezizomycotina</taxon>
        <taxon>Leotiomycetes</taxon>
        <taxon>Helotiales</taxon>
        <taxon>Hyaloscyphaceae</taxon>
        <taxon>Hyaloscypha</taxon>
    </lineage>
</organism>
<dbReference type="AlphaFoldDB" id="A0A2J6PUD0"/>
<dbReference type="OrthoDB" id="245563at2759"/>
<dbReference type="InterPro" id="IPR036397">
    <property type="entry name" value="RNaseH_sf"/>
</dbReference>
<sequence>MVRVRSRRDTGPLLRSKLSGAARRSRARERRETGVVKIAKRKVTTGPPKSNRVFDQEKYGITAITDESSGLRRLATDPQSLVVAIGGSCKDNGFPSARAAYGVFFSLCAHDLNRSGEIPSPSPQTSSYAELYAAMQDWRLSTSSSLLEKI</sequence>
<dbReference type="EMBL" id="KZ613498">
    <property type="protein sequence ID" value="PMD17625.1"/>
    <property type="molecule type" value="Genomic_DNA"/>
</dbReference>
<evidence type="ECO:0000313" key="3">
    <source>
        <dbReference type="Proteomes" id="UP000235672"/>
    </source>
</evidence>
<proteinExistence type="predicted"/>
<dbReference type="STRING" id="1745343.A0A2J6PUD0"/>
<reference evidence="2 3" key="1">
    <citation type="submission" date="2016-05" db="EMBL/GenBank/DDBJ databases">
        <title>A degradative enzymes factory behind the ericoid mycorrhizal symbiosis.</title>
        <authorList>
            <consortium name="DOE Joint Genome Institute"/>
            <person name="Martino E."/>
            <person name="Morin E."/>
            <person name="Grelet G."/>
            <person name="Kuo A."/>
            <person name="Kohler A."/>
            <person name="Daghino S."/>
            <person name="Barry K."/>
            <person name="Choi C."/>
            <person name="Cichocki N."/>
            <person name="Clum A."/>
            <person name="Copeland A."/>
            <person name="Hainaut M."/>
            <person name="Haridas S."/>
            <person name="Labutti K."/>
            <person name="Lindquist E."/>
            <person name="Lipzen A."/>
            <person name="Khouja H.-R."/>
            <person name="Murat C."/>
            <person name="Ohm R."/>
            <person name="Olson A."/>
            <person name="Spatafora J."/>
            <person name="Veneault-Fourrey C."/>
            <person name="Henrissat B."/>
            <person name="Grigoriev I."/>
            <person name="Martin F."/>
            <person name="Perotto S."/>
        </authorList>
    </citation>
    <scope>NUCLEOTIDE SEQUENCE [LARGE SCALE GENOMIC DNA]</scope>
    <source>
        <strain evidence="2 3">UAMH 7357</strain>
    </source>
</reference>
<keyword evidence="3" id="KW-1185">Reference proteome</keyword>